<feature type="chain" id="PRO_5045750590" description="GP-PDE domain-containing protein" evidence="2">
    <location>
        <begin position="21"/>
        <end position="364"/>
    </location>
</feature>
<dbReference type="SUPFAM" id="SSF51695">
    <property type="entry name" value="PLC-like phosphodiesterases"/>
    <property type="match status" value="1"/>
</dbReference>
<keyword evidence="5" id="KW-1185">Reference proteome</keyword>
<dbReference type="PANTHER" id="PTHR46211:SF14">
    <property type="entry name" value="GLYCEROPHOSPHODIESTER PHOSPHODIESTERASE"/>
    <property type="match status" value="1"/>
</dbReference>
<reference evidence="4 5" key="1">
    <citation type="journal article" date="2022" name="bioRxiv">
        <title>Genomics of Preaxostyla Flagellates Illuminates Evolutionary Transitions and the Path Towards Mitochondrial Loss.</title>
        <authorList>
            <person name="Novak L.V.F."/>
            <person name="Treitli S.C."/>
            <person name="Pyrih J."/>
            <person name="Halakuc P."/>
            <person name="Pipaliya S.V."/>
            <person name="Vacek V."/>
            <person name="Brzon O."/>
            <person name="Soukal P."/>
            <person name="Eme L."/>
            <person name="Dacks J.B."/>
            <person name="Karnkowska A."/>
            <person name="Elias M."/>
            <person name="Hampl V."/>
        </authorList>
    </citation>
    <scope>NUCLEOTIDE SEQUENCE [LARGE SCALE GENOMIC DNA]</scope>
    <source>
        <strain evidence="4">NAU3</strain>
        <tissue evidence="4">Gut</tissue>
    </source>
</reference>
<dbReference type="PANTHER" id="PTHR46211">
    <property type="entry name" value="GLYCEROPHOSPHORYL DIESTER PHOSPHODIESTERASE"/>
    <property type="match status" value="1"/>
</dbReference>
<sequence length="364" mass="42024">MLIYPILILFVHLFPIKVVGHGGNGCSQFNCISRDPENSIPSFLHAISAGADIIETSVWISKDDELIISHRNVIDSGRDDLYASITPGQSSTTPRPSQYEHKHREKYPVKEPWSIARSEKDLYYSDQFNRPFNPPLYLLTLGEFLHFISQTNTTAILEMSGNDPRLPHRIISELEQYQAFDKIHAISTFSWSQYNPNPSQIDLLEPLRNDTRIKRALRFYGGRKYQALRYQFKQISQIHSPFTVVVHLITSAIRSISNGVPFFTPNNDFILDAAQHYNASFIHPSCESLDQNWNHTIQRAHNSGIQTMCWFGRQTDTFHQFEQVVQFNVDEISTNDPFGLTQFLRMKGLKEKPDRTSRRHFPPN</sequence>
<proteinExistence type="predicted"/>
<feature type="region of interest" description="Disordered" evidence="1">
    <location>
        <begin position="84"/>
        <end position="104"/>
    </location>
</feature>
<keyword evidence="2" id="KW-0732">Signal</keyword>
<organism evidence="4 5">
    <name type="scientific">Blattamonas nauphoetae</name>
    <dbReference type="NCBI Taxonomy" id="2049346"/>
    <lineage>
        <taxon>Eukaryota</taxon>
        <taxon>Metamonada</taxon>
        <taxon>Preaxostyla</taxon>
        <taxon>Oxymonadida</taxon>
        <taxon>Blattamonas</taxon>
    </lineage>
</organism>
<gene>
    <name evidence="4" type="ORF">BLNAU_13074</name>
</gene>
<dbReference type="Pfam" id="PF03009">
    <property type="entry name" value="GDPD"/>
    <property type="match status" value="1"/>
</dbReference>
<evidence type="ECO:0000259" key="3">
    <source>
        <dbReference type="PROSITE" id="PS51704"/>
    </source>
</evidence>
<feature type="domain" description="GP-PDE" evidence="3">
    <location>
        <begin position="16"/>
        <end position="344"/>
    </location>
</feature>
<protein>
    <recommendedName>
        <fullName evidence="3">GP-PDE domain-containing protein</fullName>
    </recommendedName>
</protein>
<dbReference type="InterPro" id="IPR017946">
    <property type="entry name" value="PLC-like_Pdiesterase_TIM-brl"/>
</dbReference>
<dbReference type="Gene3D" id="3.20.20.190">
    <property type="entry name" value="Phosphatidylinositol (PI) phosphodiesterase"/>
    <property type="match status" value="1"/>
</dbReference>
<dbReference type="Proteomes" id="UP001281761">
    <property type="component" value="Unassembled WGS sequence"/>
</dbReference>
<dbReference type="InterPro" id="IPR030395">
    <property type="entry name" value="GP_PDE_dom"/>
</dbReference>
<feature type="compositionally biased region" description="Polar residues" evidence="1">
    <location>
        <begin position="86"/>
        <end position="96"/>
    </location>
</feature>
<name>A0ABQ9XKH5_9EUKA</name>
<accession>A0ABQ9XKH5</accession>
<dbReference type="EMBL" id="JARBJD010000110">
    <property type="protein sequence ID" value="KAK2951974.1"/>
    <property type="molecule type" value="Genomic_DNA"/>
</dbReference>
<evidence type="ECO:0000256" key="2">
    <source>
        <dbReference type="SAM" id="SignalP"/>
    </source>
</evidence>
<evidence type="ECO:0000256" key="1">
    <source>
        <dbReference type="SAM" id="MobiDB-lite"/>
    </source>
</evidence>
<evidence type="ECO:0000313" key="4">
    <source>
        <dbReference type="EMBL" id="KAK2951974.1"/>
    </source>
</evidence>
<comment type="caution">
    <text evidence="4">The sequence shown here is derived from an EMBL/GenBank/DDBJ whole genome shotgun (WGS) entry which is preliminary data.</text>
</comment>
<feature type="signal peptide" evidence="2">
    <location>
        <begin position="1"/>
        <end position="20"/>
    </location>
</feature>
<evidence type="ECO:0000313" key="5">
    <source>
        <dbReference type="Proteomes" id="UP001281761"/>
    </source>
</evidence>
<dbReference type="PROSITE" id="PS51704">
    <property type="entry name" value="GP_PDE"/>
    <property type="match status" value="1"/>
</dbReference>